<dbReference type="Proteomes" id="UP001620645">
    <property type="component" value="Unassembled WGS sequence"/>
</dbReference>
<keyword evidence="4" id="KW-1185">Reference proteome</keyword>
<feature type="chain" id="PRO_5044838861" description="Effector protein" evidence="2">
    <location>
        <begin position="20"/>
        <end position="159"/>
    </location>
</feature>
<evidence type="ECO:0000313" key="3">
    <source>
        <dbReference type="EMBL" id="KAL3100595.1"/>
    </source>
</evidence>
<dbReference type="EMBL" id="JBICCN010000028">
    <property type="protein sequence ID" value="KAL3100595.1"/>
    <property type="molecule type" value="Genomic_DNA"/>
</dbReference>
<reference evidence="3 4" key="1">
    <citation type="submission" date="2024-10" db="EMBL/GenBank/DDBJ databases">
        <authorList>
            <person name="Kim D."/>
        </authorList>
    </citation>
    <scope>NUCLEOTIDE SEQUENCE [LARGE SCALE GENOMIC DNA]</scope>
    <source>
        <strain evidence="3">Taebaek</strain>
    </source>
</reference>
<keyword evidence="2" id="KW-0732">Signal</keyword>
<proteinExistence type="predicted"/>
<evidence type="ECO:0008006" key="5">
    <source>
        <dbReference type="Google" id="ProtNLM"/>
    </source>
</evidence>
<feature type="signal peptide" evidence="2">
    <location>
        <begin position="1"/>
        <end position="19"/>
    </location>
</feature>
<evidence type="ECO:0000256" key="2">
    <source>
        <dbReference type="SAM" id="SignalP"/>
    </source>
</evidence>
<dbReference type="AlphaFoldDB" id="A0ABD2KCD7"/>
<evidence type="ECO:0000256" key="1">
    <source>
        <dbReference type="SAM" id="MobiDB-lite"/>
    </source>
</evidence>
<protein>
    <recommendedName>
        <fullName evidence="5">Effector protein</fullName>
    </recommendedName>
</protein>
<organism evidence="3 4">
    <name type="scientific">Heterodera schachtii</name>
    <name type="common">Sugarbeet cyst nematode worm</name>
    <name type="synonym">Tylenchus schachtii</name>
    <dbReference type="NCBI Taxonomy" id="97005"/>
    <lineage>
        <taxon>Eukaryota</taxon>
        <taxon>Metazoa</taxon>
        <taxon>Ecdysozoa</taxon>
        <taxon>Nematoda</taxon>
        <taxon>Chromadorea</taxon>
        <taxon>Rhabditida</taxon>
        <taxon>Tylenchina</taxon>
        <taxon>Tylenchomorpha</taxon>
        <taxon>Tylenchoidea</taxon>
        <taxon>Heteroderidae</taxon>
        <taxon>Heteroderinae</taxon>
        <taxon>Heterodera</taxon>
    </lineage>
</organism>
<feature type="region of interest" description="Disordered" evidence="1">
    <location>
        <begin position="55"/>
        <end position="75"/>
    </location>
</feature>
<comment type="caution">
    <text evidence="3">The sequence shown here is derived from an EMBL/GenBank/DDBJ whole genome shotgun (WGS) entry which is preliminary data.</text>
</comment>
<sequence length="159" mass="17388">MHGFGLFLSLFAAINLSRGQIGLNGESKNGPFLMANEFLETGTMLLDELQNQIGNKPAENESDDELKPQKANGKALEAKSDNFQQKAFGFLCGIEMKAKNDEKGNDTQLVMPYLISPPLFLLISRKASQSEDAGKGTITWHFIVKELSRTNVPGSPLSV</sequence>
<evidence type="ECO:0000313" key="4">
    <source>
        <dbReference type="Proteomes" id="UP001620645"/>
    </source>
</evidence>
<name>A0ABD2KCD7_HETSC</name>
<accession>A0ABD2KCD7</accession>
<gene>
    <name evidence="3" type="ORF">niasHS_001161</name>
</gene>